<proteinExistence type="predicted"/>
<sequence>MEKKLAEFDERFDSLNEEMENDQMTISNLTAKERAATEELEKARKASLKVLEKHPSFGKEDGFYVRRMGQIDDDPWLRECETRFKRAKDGWQLICGTKLSAWVDKIRDPEFHCFKTVQVGTEDKWKRVLDENNEDLLALKKELGEEVLKSVTTALETTLSEIIELLTRAAVEGRRKKAAVKRRRLVDNAPIR</sequence>
<name>A0ABD1YPR9_9MARC</name>
<evidence type="ECO:0000313" key="4">
    <source>
        <dbReference type="Proteomes" id="UP001605036"/>
    </source>
</evidence>
<keyword evidence="1" id="KW-0175">Coiled coil</keyword>
<accession>A0ABD1YPR9</accession>
<feature type="coiled-coil region" evidence="1">
    <location>
        <begin position="5"/>
        <end position="46"/>
    </location>
</feature>
<gene>
    <name evidence="3" type="ORF">R1flu_004257</name>
</gene>
<dbReference type="PANTHER" id="PTHR21596:SF3">
    <property type="entry name" value="FACTOR OF DNA METHYLATION 1-RELATED"/>
    <property type="match status" value="1"/>
</dbReference>
<dbReference type="Proteomes" id="UP001605036">
    <property type="component" value="Unassembled WGS sequence"/>
</dbReference>
<reference evidence="3 4" key="1">
    <citation type="submission" date="2024-09" db="EMBL/GenBank/DDBJ databases">
        <title>Chromosome-scale assembly of Riccia fluitans.</title>
        <authorList>
            <person name="Paukszto L."/>
            <person name="Sawicki J."/>
            <person name="Karawczyk K."/>
            <person name="Piernik-Szablinska J."/>
            <person name="Szczecinska M."/>
            <person name="Mazdziarz M."/>
        </authorList>
    </citation>
    <scope>NUCLEOTIDE SEQUENCE [LARGE SCALE GENOMIC DNA]</scope>
    <source>
        <strain evidence="3">Rf_01</strain>
        <tissue evidence="3">Aerial parts of the thallus</tissue>
    </source>
</reference>
<organism evidence="3 4">
    <name type="scientific">Riccia fluitans</name>
    <dbReference type="NCBI Taxonomy" id="41844"/>
    <lineage>
        <taxon>Eukaryota</taxon>
        <taxon>Viridiplantae</taxon>
        <taxon>Streptophyta</taxon>
        <taxon>Embryophyta</taxon>
        <taxon>Marchantiophyta</taxon>
        <taxon>Marchantiopsida</taxon>
        <taxon>Marchantiidae</taxon>
        <taxon>Marchantiales</taxon>
        <taxon>Ricciaceae</taxon>
        <taxon>Riccia</taxon>
    </lineage>
</organism>
<evidence type="ECO:0000259" key="2">
    <source>
        <dbReference type="Pfam" id="PF03469"/>
    </source>
</evidence>
<dbReference type="InterPro" id="IPR045177">
    <property type="entry name" value="FDM1-5/IDN2"/>
</dbReference>
<protein>
    <recommendedName>
        <fullName evidence="2">Factor of DNA methylation 1-5/IDN2 domain-containing protein</fullName>
    </recommendedName>
</protein>
<evidence type="ECO:0000256" key="1">
    <source>
        <dbReference type="SAM" id="Coils"/>
    </source>
</evidence>
<keyword evidence="4" id="KW-1185">Reference proteome</keyword>
<dbReference type="EMBL" id="JBHFFA010000003">
    <property type="protein sequence ID" value="KAL2632778.1"/>
    <property type="molecule type" value="Genomic_DNA"/>
</dbReference>
<feature type="domain" description="Factor of DNA methylation 1-5/IDN2" evidence="2">
    <location>
        <begin position="66"/>
        <end position="156"/>
    </location>
</feature>
<dbReference type="InterPro" id="IPR005379">
    <property type="entry name" value="FDM1-5/IDN2_XH"/>
</dbReference>
<evidence type="ECO:0000313" key="3">
    <source>
        <dbReference type="EMBL" id="KAL2632778.1"/>
    </source>
</evidence>
<dbReference type="PANTHER" id="PTHR21596">
    <property type="entry name" value="RIBONUCLEASE P SUBUNIT P38"/>
    <property type="match status" value="1"/>
</dbReference>
<comment type="caution">
    <text evidence="3">The sequence shown here is derived from an EMBL/GenBank/DDBJ whole genome shotgun (WGS) entry which is preliminary data.</text>
</comment>
<dbReference type="Pfam" id="PF03469">
    <property type="entry name" value="XH"/>
    <property type="match status" value="1"/>
</dbReference>
<dbReference type="AlphaFoldDB" id="A0ABD1YPR9"/>